<organism evidence="3 4">
    <name type="scientific">Stichopus japonicus</name>
    <name type="common">Sea cucumber</name>
    <dbReference type="NCBI Taxonomy" id="307972"/>
    <lineage>
        <taxon>Eukaryota</taxon>
        <taxon>Metazoa</taxon>
        <taxon>Echinodermata</taxon>
        <taxon>Eleutherozoa</taxon>
        <taxon>Echinozoa</taxon>
        <taxon>Holothuroidea</taxon>
        <taxon>Aspidochirotacea</taxon>
        <taxon>Aspidochirotida</taxon>
        <taxon>Stichopodidae</taxon>
        <taxon>Apostichopus</taxon>
    </lineage>
</organism>
<dbReference type="EMBL" id="MRZV01000728">
    <property type="protein sequence ID" value="PIK45197.1"/>
    <property type="molecule type" value="Genomic_DNA"/>
</dbReference>
<dbReference type="AlphaFoldDB" id="A0A2G8KB22"/>
<evidence type="ECO:0000313" key="3">
    <source>
        <dbReference type="EMBL" id="PIK45197.1"/>
    </source>
</evidence>
<evidence type="ECO:0000313" key="4">
    <source>
        <dbReference type="Proteomes" id="UP000230750"/>
    </source>
</evidence>
<evidence type="ECO:0000256" key="1">
    <source>
        <dbReference type="SAM" id="MobiDB-lite"/>
    </source>
</evidence>
<feature type="region of interest" description="Disordered" evidence="1">
    <location>
        <begin position="82"/>
        <end position="109"/>
    </location>
</feature>
<protein>
    <submittedName>
        <fullName evidence="3">Uncharacterized protein</fullName>
    </submittedName>
</protein>
<reference evidence="3 4" key="1">
    <citation type="journal article" date="2017" name="PLoS Biol.">
        <title>The sea cucumber genome provides insights into morphological evolution and visceral regeneration.</title>
        <authorList>
            <person name="Zhang X."/>
            <person name="Sun L."/>
            <person name="Yuan J."/>
            <person name="Sun Y."/>
            <person name="Gao Y."/>
            <person name="Zhang L."/>
            <person name="Li S."/>
            <person name="Dai H."/>
            <person name="Hamel J.F."/>
            <person name="Liu C."/>
            <person name="Yu Y."/>
            <person name="Liu S."/>
            <person name="Lin W."/>
            <person name="Guo K."/>
            <person name="Jin S."/>
            <person name="Xu P."/>
            <person name="Storey K.B."/>
            <person name="Huan P."/>
            <person name="Zhang T."/>
            <person name="Zhou Y."/>
            <person name="Zhang J."/>
            <person name="Lin C."/>
            <person name="Li X."/>
            <person name="Xing L."/>
            <person name="Huo D."/>
            <person name="Sun M."/>
            <person name="Wang L."/>
            <person name="Mercier A."/>
            <person name="Li F."/>
            <person name="Yang H."/>
            <person name="Xiang J."/>
        </authorList>
    </citation>
    <scope>NUCLEOTIDE SEQUENCE [LARGE SCALE GENOMIC DNA]</scope>
    <source>
        <strain evidence="3">Shaxun</strain>
        <tissue evidence="3">Muscle</tissue>
    </source>
</reference>
<feature type="transmembrane region" description="Helical" evidence="2">
    <location>
        <begin position="21"/>
        <end position="45"/>
    </location>
</feature>
<name>A0A2G8KB22_STIJA</name>
<keyword evidence="4" id="KW-1185">Reference proteome</keyword>
<keyword evidence="2" id="KW-0472">Membrane</keyword>
<accession>A0A2G8KB22</accession>
<keyword evidence="2" id="KW-0812">Transmembrane</keyword>
<feature type="compositionally biased region" description="Basic and acidic residues" evidence="1">
    <location>
        <begin position="92"/>
        <end position="103"/>
    </location>
</feature>
<keyword evidence="2" id="KW-1133">Transmembrane helix</keyword>
<evidence type="ECO:0000256" key="2">
    <source>
        <dbReference type="SAM" id="Phobius"/>
    </source>
</evidence>
<dbReference type="Proteomes" id="UP000230750">
    <property type="component" value="Unassembled WGS sequence"/>
</dbReference>
<proteinExistence type="predicted"/>
<comment type="caution">
    <text evidence="3">The sequence shown here is derived from an EMBL/GenBank/DDBJ whole genome shotgun (WGS) entry which is preliminary data.</text>
</comment>
<sequence length="184" mass="21460">MEWQVEEKGDTDKMPQQKLFYFGKASFFSLLTNSYVILPCIGVIINRCVFFYHLYIFLADVEEAVPFTDHVFTEKKKLRWDSSDSEEETESKEEQESEKKQETTEEPPTKIPTVKSFFFTRDDDRMKGVANQFCRGKDADVTKVWNNAREEILRSDEPSDGSITAVFCFAYIYKVEKHGLHGSF</sequence>
<gene>
    <name evidence="3" type="ORF">BSL78_17956</name>
</gene>